<comment type="caution">
    <text evidence="5">The sequence shown here is derived from an EMBL/GenBank/DDBJ whole genome shotgun (WGS) entry which is preliminary data.</text>
</comment>
<feature type="chain" id="PRO_5002244698" evidence="3">
    <location>
        <begin position="25"/>
        <end position="579"/>
    </location>
</feature>
<dbReference type="InterPro" id="IPR000914">
    <property type="entry name" value="SBP_5_dom"/>
</dbReference>
<dbReference type="InterPro" id="IPR039424">
    <property type="entry name" value="SBP_5"/>
</dbReference>
<dbReference type="EMBL" id="JYFE01000023">
    <property type="protein sequence ID" value="KIT17048.1"/>
    <property type="molecule type" value="Genomic_DNA"/>
</dbReference>
<feature type="domain" description="Solute-binding protein family 5" evidence="4">
    <location>
        <begin position="80"/>
        <end position="454"/>
    </location>
</feature>
<dbReference type="PANTHER" id="PTHR30290">
    <property type="entry name" value="PERIPLASMIC BINDING COMPONENT OF ABC TRANSPORTER"/>
    <property type="match status" value="1"/>
</dbReference>
<reference evidence="5 6" key="1">
    <citation type="submission" date="2015-02" db="EMBL/GenBank/DDBJ databases">
        <title>Genome Sequence of Jannaschia aquimarina DSM28248, a member of the Roseobacter clade.</title>
        <authorList>
            <person name="Voget S."/>
            <person name="Daniel R."/>
        </authorList>
    </citation>
    <scope>NUCLEOTIDE SEQUENCE [LARGE SCALE GENOMIC DNA]</scope>
    <source>
        <strain evidence="5 6">GSW-M26</strain>
    </source>
</reference>
<keyword evidence="6" id="KW-1185">Reference proteome</keyword>
<dbReference type="Gene3D" id="3.40.190.10">
    <property type="entry name" value="Periplasmic binding protein-like II"/>
    <property type="match status" value="1"/>
</dbReference>
<dbReference type="AlphaFoldDB" id="A0A0D1DAS9"/>
<accession>A0A0D1DAS9</accession>
<dbReference type="PANTHER" id="PTHR30290:SF65">
    <property type="entry name" value="MONOACYL PHOSPHATIDYLINOSITOL TETRAMANNOSIDE-BINDING PROTEIN LPQW-RELATED"/>
    <property type="match status" value="1"/>
</dbReference>
<evidence type="ECO:0000313" key="6">
    <source>
        <dbReference type="Proteomes" id="UP000032232"/>
    </source>
</evidence>
<dbReference type="Gene3D" id="3.10.105.10">
    <property type="entry name" value="Dipeptide-binding Protein, Domain 3"/>
    <property type="match status" value="1"/>
</dbReference>
<dbReference type="OrthoDB" id="9803988at2"/>
<dbReference type="PATRIC" id="fig|935700.4.peg.1288"/>
<dbReference type="GO" id="GO:1904680">
    <property type="term" value="F:peptide transmembrane transporter activity"/>
    <property type="evidence" value="ECO:0007669"/>
    <property type="project" value="TreeGrafter"/>
</dbReference>
<comment type="subcellular location">
    <subcellularLocation>
        <location evidence="1">Periplasm</location>
    </subcellularLocation>
</comment>
<sequence length="579" mass="64287">MIDRKRLLAAATAAAMVLYGPALAQDVAREDTVIFDLDRTIQDPENFNWMTDGTGIRRMQGAHQVMWEPLFILNYGTGELDPWLATGAEGNADSTEFTISLREGVTWSDGEAFNADDVVFSIQMALENEELNAREVATLRSQVQSVEKVDDLTVRVTLNEPNPRFVVENFGVRIFGSFLIMPEHIWSQAENPATFTFNPPIGTGPYTFTSAASNRAIWDRNDDWWGAETGFRDLPEPLRVVFLESGGEESRAQLIATDQLDAAQNLSVGTFEAIRAQNPNVIAWYADYPYAVADPCARQLEINTTVAPWDNPNMRRAVASIIDRTQIVNIAAEGATTPSRTMFADYGSMAPFIDAVVEAGYGLPETADVAAGQALIEAEGWTRNGDYYEKDGETLSVEIHVNSASTEYTRTIDMVVEQLQRAGIDARSVPVENSVFWGEVLPFGAYTMSYSWLSCGSVNEPWASMGRYTVQDVVPVGERSPGFNNTSRWDSDAASAYSEIVNQMASMPLGDEAIPGMVADAYQHLDAEMPFIPLVQAFKLMPFSTTYWEGWPSDDNYYNHPFFHWNSGHQIIHNLTKAE</sequence>
<evidence type="ECO:0000256" key="2">
    <source>
        <dbReference type="ARBA" id="ARBA00005695"/>
    </source>
</evidence>
<dbReference type="STRING" id="935700.jaqu_12380"/>
<organism evidence="5 6">
    <name type="scientific">Jannaschia aquimarina</name>
    <dbReference type="NCBI Taxonomy" id="935700"/>
    <lineage>
        <taxon>Bacteria</taxon>
        <taxon>Pseudomonadati</taxon>
        <taxon>Pseudomonadota</taxon>
        <taxon>Alphaproteobacteria</taxon>
        <taxon>Rhodobacterales</taxon>
        <taxon>Roseobacteraceae</taxon>
        <taxon>Jannaschia</taxon>
    </lineage>
</organism>
<evidence type="ECO:0000313" key="5">
    <source>
        <dbReference type="EMBL" id="KIT17048.1"/>
    </source>
</evidence>
<evidence type="ECO:0000256" key="3">
    <source>
        <dbReference type="SAM" id="SignalP"/>
    </source>
</evidence>
<evidence type="ECO:0000259" key="4">
    <source>
        <dbReference type="Pfam" id="PF00496"/>
    </source>
</evidence>
<dbReference type="Pfam" id="PF00496">
    <property type="entry name" value="SBP_bac_5"/>
    <property type="match status" value="1"/>
</dbReference>
<dbReference type="Proteomes" id="UP000032232">
    <property type="component" value="Unassembled WGS sequence"/>
</dbReference>
<dbReference type="CDD" id="cd08509">
    <property type="entry name" value="PBP2_TmCBP_oligosaccharides_like"/>
    <property type="match status" value="1"/>
</dbReference>
<name>A0A0D1DAS9_9RHOB</name>
<keyword evidence="3" id="KW-0732">Signal</keyword>
<dbReference type="Gene3D" id="3.90.76.10">
    <property type="entry name" value="Dipeptide-binding Protein, Domain 1"/>
    <property type="match status" value="1"/>
</dbReference>
<feature type="signal peptide" evidence="3">
    <location>
        <begin position="1"/>
        <end position="24"/>
    </location>
</feature>
<gene>
    <name evidence="5" type="primary">nikA</name>
    <name evidence="5" type="ORF">jaqu_12380</name>
</gene>
<evidence type="ECO:0000256" key="1">
    <source>
        <dbReference type="ARBA" id="ARBA00004418"/>
    </source>
</evidence>
<comment type="similarity">
    <text evidence="2">Belongs to the bacterial solute-binding protein 5 family.</text>
</comment>
<dbReference type="GO" id="GO:0015833">
    <property type="term" value="P:peptide transport"/>
    <property type="evidence" value="ECO:0007669"/>
    <property type="project" value="TreeGrafter"/>
</dbReference>
<dbReference type="RefSeq" id="WP_043918070.1">
    <property type="nucleotide sequence ID" value="NZ_FZPF01000002.1"/>
</dbReference>
<proteinExistence type="inferred from homology"/>
<dbReference type="SUPFAM" id="SSF53850">
    <property type="entry name" value="Periplasmic binding protein-like II"/>
    <property type="match status" value="1"/>
</dbReference>
<protein>
    <submittedName>
        <fullName evidence="5">NikA protein</fullName>
    </submittedName>
</protein>